<evidence type="ECO:0008006" key="3">
    <source>
        <dbReference type="Google" id="ProtNLM"/>
    </source>
</evidence>
<name>A0AAW4NDW6_9BACT</name>
<sequence length="457" mass="53636">MDTIDISQNIQDFKQVFENESRIIFSAKFGDGKSYFLNEFMKSYDEKKNDYYFITLHPVNYVVEENRDVIEYIKRDILFQLIKDNHIYDFKEGYDKIFDAVCNKESLLKLGDFVASIIPIEGLKDGYEALKDFASTIHEKYKSQDVLHVVDDYLNGFYGKSGSISECDAFTCLIQKSLEQMMAKSVLIIEDLDRIDPAHLFRIMNVLSSQVDNPYYSEVPNGNKFGFDKIILVMDYEIARHLFHHFYGKEANYEGYMNKFLNTLPFKFSISQEAKRQVSDRLTQIFSTSDVLNLNGPVDLSNGLNPDEFSSLDSELNRLSVRRCKEFLDDNISAHIKPEWRNNKIDVPTELDLVKLIYCLRFFTGFSANMIFEKLMDCLYDEFAIKLFFPLFCIYTRRTHIYVKYDNIIFECYYDTETKLFQIEQTNSWNDAKMVDFQKIKDATRKMKDAILDLIIG</sequence>
<reference evidence="1" key="1">
    <citation type="submission" date="2021-06" db="EMBL/GenBank/DDBJ databases">
        <title>Collection of gut derived symbiotic bacterial strains cultured from healthy donors.</title>
        <authorList>
            <person name="Lin H."/>
            <person name="Littmann E."/>
            <person name="Pamer E.G."/>
        </authorList>
    </citation>
    <scope>NUCLEOTIDE SEQUENCE</scope>
    <source>
        <strain evidence="1">MSK.21.60</strain>
    </source>
</reference>
<dbReference type="RefSeq" id="WP_217326736.1">
    <property type="nucleotide sequence ID" value="NZ_JAHOEK010000025.1"/>
</dbReference>
<organism evidence="1 2">
    <name type="scientific">Segatella copri</name>
    <dbReference type="NCBI Taxonomy" id="165179"/>
    <lineage>
        <taxon>Bacteria</taxon>
        <taxon>Pseudomonadati</taxon>
        <taxon>Bacteroidota</taxon>
        <taxon>Bacteroidia</taxon>
        <taxon>Bacteroidales</taxon>
        <taxon>Prevotellaceae</taxon>
        <taxon>Segatella</taxon>
    </lineage>
</organism>
<dbReference type="Proteomes" id="UP001196316">
    <property type="component" value="Unassembled WGS sequence"/>
</dbReference>
<proteinExistence type="predicted"/>
<protein>
    <recommendedName>
        <fullName evidence="3">KAP NTPase domain-containing protein</fullName>
    </recommendedName>
</protein>
<evidence type="ECO:0000313" key="1">
    <source>
        <dbReference type="EMBL" id="MBV3408726.1"/>
    </source>
</evidence>
<dbReference type="EMBL" id="JAHOEP010000026">
    <property type="protein sequence ID" value="MBV3408726.1"/>
    <property type="molecule type" value="Genomic_DNA"/>
</dbReference>
<comment type="caution">
    <text evidence="1">The sequence shown here is derived from an EMBL/GenBank/DDBJ whole genome shotgun (WGS) entry which is preliminary data.</text>
</comment>
<dbReference type="AlphaFoldDB" id="A0AAW4NDW6"/>
<evidence type="ECO:0000313" key="2">
    <source>
        <dbReference type="Proteomes" id="UP001196316"/>
    </source>
</evidence>
<accession>A0AAW4NDW6</accession>
<gene>
    <name evidence="1" type="ORF">KSW80_09990</name>
</gene>